<feature type="non-terminal residue" evidence="5">
    <location>
        <position position="1"/>
    </location>
</feature>
<proteinExistence type="predicted"/>
<organism evidence="5 6">
    <name type="scientific">Lymnaea stagnalis</name>
    <name type="common">Great pond snail</name>
    <name type="synonym">Helix stagnalis</name>
    <dbReference type="NCBI Taxonomy" id="6523"/>
    <lineage>
        <taxon>Eukaryota</taxon>
        <taxon>Metazoa</taxon>
        <taxon>Spiralia</taxon>
        <taxon>Lophotrochozoa</taxon>
        <taxon>Mollusca</taxon>
        <taxon>Gastropoda</taxon>
        <taxon>Heterobranchia</taxon>
        <taxon>Euthyneura</taxon>
        <taxon>Panpulmonata</taxon>
        <taxon>Hygrophila</taxon>
        <taxon>Lymnaeoidea</taxon>
        <taxon>Lymnaeidae</taxon>
        <taxon>Lymnaea</taxon>
    </lineage>
</organism>
<dbReference type="CDD" id="cd11304">
    <property type="entry name" value="Cadherin_repeat"/>
    <property type="match status" value="2"/>
</dbReference>
<sequence length="96" mass="10643">YRILPNGDLEVTKSLDYERTQSYSLTIQTSDGFYNATVIYNVQITSVNEFVPTFSNSSVTLSIPENSRPGNPVYLAEATDFDLGDDGVMKYSIETG</sequence>
<evidence type="ECO:0000259" key="4">
    <source>
        <dbReference type="PROSITE" id="PS50268"/>
    </source>
</evidence>
<dbReference type="AlphaFoldDB" id="A0AAV2H1Y2"/>
<dbReference type="GO" id="GO:0005886">
    <property type="term" value="C:plasma membrane"/>
    <property type="evidence" value="ECO:0007669"/>
    <property type="project" value="UniProtKB-SubCell"/>
</dbReference>
<evidence type="ECO:0000313" key="5">
    <source>
        <dbReference type="EMBL" id="CAL1526547.1"/>
    </source>
</evidence>
<name>A0AAV2H1Y2_LYMST</name>
<keyword evidence="1" id="KW-0812">Transmembrane</keyword>
<gene>
    <name evidence="5" type="ORF">GSLYS_00000724001</name>
</gene>
<evidence type="ECO:0000256" key="3">
    <source>
        <dbReference type="PROSITE-ProRule" id="PRU00043"/>
    </source>
</evidence>
<keyword evidence="6" id="KW-1185">Reference proteome</keyword>
<dbReference type="PRINTS" id="PR00205">
    <property type="entry name" value="CADHERIN"/>
</dbReference>
<keyword evidence="2" id="KW-1133">Transmembrane helix</keyword>
<evidence type="ECO:0000256" key="1">
    <source>
        <dbReference type="ARBA" id="ARBA00022692"/>
    </source>
</evidence>
<evidence type="ECO:0000313" key="6">
    <source>
        <dbReference type="Proteomes" id="UP001497497"/>
    </source>
</evidence>
<keyword evidence="3" id="KW-0106">Calcium</keyword>
<feature type="domain" description="Cadherin" evidence="4">
    <location>
        <begin position="1"/>
        <end position="54"/>
    </location>
</feature>
<dbReference type="InterPro" id="IPR015919">
    <property type="entry name" value="Cadherin-like_sf"/>
</dbReference>
<dbReference type="GO" id="GO:0007156">
    <property type="term" value="P:homophilic cell adhesion via plasma membrane adhesion molecules"/>
    <property type="evidence" value="ECO:0007669"/>
    <property type="project" value="InterPro"/>
</dbReference>
<protein>
    <recommendedName>
        <fullName evidence="4">Cadherin domain-containing protein</fullName>
    </recommendedName>
</protein>
<feature type="non-terminal residue" evidence="5">
    <location>
        <position position="96"/>
    </location>
</feature>
<dbReference type="PANTHER" id="PTHR24026">
    <property type="entry name" value="FAT ATYPICAL CADHERIN-RELATED"/>
    <property type="match status" value="1"/>
</dbReference>
<dbReference type="SUPFAM" id="SSF49313">
    <property type="entry name" value="Cadherin-like"/>
    <property type="match status" value="2"/>
</dbReference>
<dbReference type="Proteomes" id="UP001497497">
    <property type="component" value="Unassembled WGS sequence"/>
</dbReference>
<comment type="caution">
    <text evidence="5">The sequence shown here is derived from an EMBL/GenBank/DDBJ whole genome shotgun (WGS) entry which is preliminary data.</text>
</comment>
<reference evidence="5 6" key="1">
    <citation type="submission" date="2024-04" db="EMBL/GenBank/DDBJ databases">
        <authorList>
            <consortium name="Genoscope - CEA"/>
            <person name="William W."/>
        </authorList>
    </citation>
    <scope>NUCLEOTIDE SEQUENCE [LARGE SCALE GENOMIC DNA]</scope>
</reference>
<accession>A0AAV2H1Y2</accession>
<dbReference type="Gene3D" id="2.60.40.60">
    <property type="entry name" value="Cadherins"/>
    <property type="match status" value="2"/>
</dbReference>
<evidence type="ECO:0000256" key="2">
    <source>
        <dbReference type="ARBA" id="ARBA00022989"/>
    </source>
</evidence>
<dbReference type="PANTHER" id="PTHR24026:SF126">
    <property type="entry name" value="PROTOCADHERIN FAT 4"/>
    <property type="match status" value="1"/>
</dbReference>
<keyword evidence="2" id="KW-0472">Membrane</keyword>
<dbReference type="InterPro" id="IPR002126">
    <property type="entry name" value="Cadherin-like_dom"/>
</dbReference>
<dbReference type="PROSITE" id="PS50268">
    <property type="entry name" value="CADHERIN_2"/>
    <property type="match status" value="1"/>
</dbReference>
<dbReference type="EMBL" id="CAXITT010000006">
    <property type="protein sequence ID" value="CAL1526547.1"/>
    <property type="molecule type" value="Genomic_DNA"/>
</dbReference>
<dbReference type="GO" id="GO:0005509">
    <property type="term" value="F:calcium ion binding"/>
    <property type="evidence" value="ECO:0007669"/>
    <property type="project" value="UniProtKB-UniRule"/>
</dbReference>